<keyword evidence="2" id="KW-1185">Reference proteome</keyword>
<proteinExistence type="predicted"/>
<evidence type="ECO:0000313" key="2">
    <source>
        <dbReference type="Proteomes" id="UP000624701"/>
    </source>
</evidence>
<dbReference type="RefSeq" id="WP_188373736.1">
    <property type="nucleotide sequence ID" value="NZ_BMDQ01000001.1"/>
</dbReference>
<protein>
    <recommendedName>
        <fullName evidence="3">DUF4177 domain-containing protein</fullName>
    </recommendedName>
</protein>
<dbReference type="EMBL" id="BMDQ01000001">
    <property type="protein sequence ID" value="GGI56840.1"/>
    <property type="molecule type" value="Genomic_DNA"/>
</dbReference>
<gene>
    <name evidence="1" type="ORF">GCM10011444_11490</name>
</gene>
<name>A0ABQ2BY71_9FLAO</name>
<comment type="caution">
    <text evidence="1">The sequence shown here is derived from an EMBL/GenBank/DDBJ whole genome shotgun (WGS) entry which is preliminary data.</text>
</comment>
<dbReference type="Proteomes" id="UP000624701">
    <property type="component" value="Unassembled WGS sequence"/>
</dbReference>
<evidence type="ECO:0008006" key="3">
    <source>
        <dbReference type="Google" id="ProtNLM"/>
    </source>
</evidence>
<accession>A0ABQ2BY71</accession>
<reference evidence="2" key="1">
    <citation type="journal article" date="2019" name="Int. J. Syst. Evol. Microbiol.">
        <title>The Global Catalogue of Microorganisms (GCM) 10K type strain sequencing project: providing services to taxonomists for standard genome sequencing and annotation.</title>
        <authorList>
            <consortium name="The Broad Institute Genomics Platform"/>
            <consortium name="The Broad Institute Genome Sequencing Center for Infectious Disease"/>
            <person name="Wu L."/>
            <person name="Ma J."/>
        </authorList>
    </citation>
    <scope>NUCLEOTIDE SEQUENCE [LARGE SCALE GENOMIC DNA]</scope>
    <source>
        <strain evidence="2">CCM 8681</strain>
    </source>
</reference>
<evidence type="ECO:0000313" key="1">
    <source>
        <dbReference type="EMBL" id="GGI56840.1"/>
    </source>
</evidence>
<organism evidence="1 2">
    <name type="scientific">Winogradskyella haliclonae</name>
    <dbReference type="NCBI Taxonomy" id="2048558"/>
    <lineage>
        <taxon>Bacteria</taxon>
        <taxon>Pseudomonadati</taxon>
        <taxon>Bacteroidota</taxon>
        <taxon>Flavobacteriia</taxon>
        <taxon>Flavobacteriales</taxon>
        <taxon>Flavobacteriaceae</taxon>
        <taxon>Winogradskyella</taxon>
    </lineage>
</organism>
<sequence length="65" mass="7705">MKAVEIFRIRKRFGPNSSETIRQEAEDLVNEKHYKGYRLINVDFDVADNAGYIYAFITMKRPNTY</sequence>